<dbReference type="Proteomes" id="UP000646827">
    <property type="component" value="Unassembled WGS sequence"/>
</dbReference>
<dbReference type="GO" id="GO:0008237">
    <property type="term" value="F:metallopeptidase activity"/>
    <property type="evidence" value="ECO:0007669"/>
    <property type="project" value="InterPro"/>
</dbReference>
<evidence type="ECO:0000313" key="2">
    <source>
        <dbReference type="EMBL" id="KAG2220903.1"/>
    </source>
</evidence>
<dbReference type="OrthoDB" id="446074at2759"/>
<dbReference type="Pfam" id="PF18110">
    <property type="entry name" value="BRCC36_C"/>
    <property type="match status" value="1"/>
</dbReference>
<dbReference type="InterPro" id="IPR050242">
    <property type="entry name" value="JAMM_MPN+_peptidase_M67A"/>
</dbReference>
<dbReference type="EMBL" id="JAEPRB010000125">
    <property type="protein sequence ID" value="KAG2220903.1"/>
    <property type="molecule type" value="Genomic_DNA"/>
</dbReference>
<dbReference type="Gene3D" id="3.40.140.10">
    <property type="entry name" value="Cytidine Deaminase, domain 2"/>
    <property type="match status" value="1"/>
</dbReference>
<proteinExistence type="predicted"/>
<reference evidence="2 3" key="1">
    <citation type="submission" date="2020-12" db="EMBL/GenBank/DDBJ databases">
        <title>Metabolic potential, ecology and presence of endohyphal bacteria is reflected in genomic diversity of Mucoromycotina.</title>
        <authorList>
            <person name="Muszewska A."/>
            <person name="Okrasinska A."/>
            <person name="Steczkiewicz K."/>
            <person name="Drgas O."/>
            <person name="Orlowska M."/>
            <person name="Perlinska-Lenart U."/>
            <person name="Aleksandrzak-Piekarczyk T."/>
            <person name="Szatraj K."/>
            <person name="Zielenkiewicz U."/>
            <person name="Pilsyk S."/>
            <person name="Malc E."/>
            <person name="Mieczkowski P."/>
            <person name="Kruszewska J.S."/>
            <person name="Biernat P."/>
            <person name="Pawlowska J."/>
        </authorList>
    </citation>
    <scope>NUCLEOTIDE SEQUENCE [LARGE SCALE GENOMIC DNA]</scope>
    <source>
        <strain evidence="2 3">CBS 142.35</strain>
    </source>
</reference>
<feature type="domain" description="MPN" evidence="1">
    <location>
        <begin position="15"/>
        <end position="168"/>
    </location>
</feature>
<dbReference type="Pfam" id="PF01398">
    <property type="entry name" value="JAB"/>
    <property type="match status" value="1"/>
</dbReference>
<dbReference type="InterPro" id="IPR000555">
    <property type="entry name" value="JAMM/MPN+_dom"/>
</dbReference>
<evidence type="ECO:0000259" key="1">
    <source>
        <dbReference type="PROSITE" id="PS50249"/>
    </source>
</evidence>
<dbReference type="SUPFAM" id="SSF102712">
    <property type="entry name" value="JAB1/MPN domain"/>
    <property type="match status" value="1"/>
</dbReference>
<evidence type="ECO:0000313" key="3">
    <source>
        <dbReference type="Proteomes" id="UP000646827"/>
    </source>
</evidence>
<gene>
    <name evidence="2" type="ORF">INT45_013032</name>
</gene>
<keyword evidence="3" id="KW-1185">Reference proteome</keyword>
<name>A0A8H7S3P3_9FUNG</name>
<dbReference type="SMART" id="SM00232">
    <property type="entry name" value="JAB_MPN"/>
    <property type="match status" value="1"/>
</dbReference>
<dbReference type="PROSITE" id="PS50249">
    <property type="entry name" value="MPN"/>
    <property type="match status" value="1"/>
</dbReference>
<dbReference type="PANTHER" id="PTHR10410">
    <property type="entry name" value="EUKARYOTIC TRANSLATION INITIATION FACTOR 3 -RELATED"/>
    <property type="match status" value="1"/>
</dbReference>
<sequence length="293" mass="33855">MLMKVQITTSVYHIILAHALSTEKYIDYFTKTMKQEEIIGMLIGEWQGLRNTNPFMTNRAIASVEGVSLLTRSDKRKDRVEIAPEQLHLAALEAEQISKRLNRKMCVIGWYHSHPHITVFPSHVDLRTQLSQQYLDSHFFGIIISCFDSSSDHIQRVQITCFQAEQASDGTVSRVNVPIEIIPSYTMSSVMRETFLDLPKRMFEEHNKEYEAATSKRIQYNDQRNVTSDIMTELYNTGVYGQSITHLVDNVICPATQILENTSKELDQKVHHIFNTTIMMNNNRMTQFLLSFE</sequence>
<dbReference type="AlphaFoldDB" id="A0A8H7S3P3"/>
<comment type="caution">
    <text evidence="2">The sequence shown here is derived from an EMBL/GenBank/DDBJ whole genome shotgun (WGS) entry which is preliminary data.</text>
</comment>
<accession>A0A8H7S3P3</accession>
<organism evidence="2 3">
    <name type="scientific">Circinella minor</name>
    <dbReference type="NCBI Taxonomy" id="1195481"/>
    <lineage>
        <taxon>Eukaryota</taxon>
        <taxon>Fungi</taxon>
        <taxon>Fungi incertae sedis</taxon>
        <taxon>Mucoromycota</taxon>
        <taxon>Mucoromycotina</taxon>
        <taxon>Mucoromycetes</taxon>
        <taxon>Mucorales</taxon>
        <taxon>Lichtheimiaceae</taxon>
        <taxon>Circinella</taxon>
    </lineage>
</organism>
<protein>
    <recommendedName>
        <fullName evidence="1">MPN domain-containing protein</fullName>
    </recommendedName>
</protein>
<dbReference type="InterPro" id="IPR037518">
    <property type="entry name" value="MPN"/>
</dbReference>
<dbReference type="InterPro" id="IPR040749">
    <property type="entry name" value="BRCC36_C"/>
</dbReference>